<evidence type="ECO:0000256" key="2">
    <source>
        <dbReference type="ARBA" id="ARBA00022649"/>
    </source>
</evidence>
<evidence type="ECO:0000256" key="4">
    <source>
        <dbReference type="ARBA" id="ARBA00022741"/>
    </source>
</evidence>
<keyword evidence="5" id="KW-0378">Hydrolase</keyword>
<dbReference type="GO" id="GO:0110001">
    <property type="term" value="C:toxin-antitoxin complex"/>
    <property type="evidence" value="ECO:0007669"/>
    <property type="project" value="InterPro"/>
</dbReference>
<keyword evidence="7" id="KW-1185">Reference proteome</keyword>
<dbReference type="GO" id="GO:0004540">
    <property type="term" value="F:RNA nuclease activity"/>
    <property type="evidence" value="ECO:0007669"/>
    <property type="project" value="InterPro"/>
</dbReference>
<dbReference type="GO" id="GO:0016787">
    <property type="term" value="F:hydrolase activity"/>
    <property type="evidence" value="ECO:0007669"/>
    <property type="project" value="UniProtKB-KW"/>
</dbReference>
<dbReference type="InterPro" id="IPR008201">
    <property type="entry name" value="HepT-like"/>
</dbReference>
<protein>
    <recommendedName>
        <fullName evidence="8">DUF86 domain-containing protein</fullName>
    </recommendedName>
</protein>
<name>A0A0S3QUG3_THET7</name>
<dbReference type="InterPro" id="IPR051813">
    <property type="entry name" value="HepT_RNase_toxin"/>
</dbReference>
<evidence type="ECO:0000256" key="3">
    <source>
        <dbReference type="ARBA" id="ARBA00022722"/>
    </source>
</evidence>
<keyword evidence="1" id="KW-0597">Phosphoprotein</keyword>
<sequence length="112" mass="13144">MKSCKPYLMHIIQECEFLEKATRQVVYEDFVKDPVLTRAVVRSLEVIGEAVKNLPQDFRVQHPQVPWKEIAGMRDKLIHHYFGINYKVVWATVQYDIPKLHKQIQSILATIP</sequence>
<dbReference type="PATRIC" id="fig|1298851.3.peg.1223"/>
<accession>A0A0S3QUG3</accession>
<proteinExistence type="predicted"/>
<dbReference type="AlphaFoldDB" id="A0A0S3QUG3"/>
<dbReference type="GO" id="GO:0000166">
    <property type="term" value="F:nucleotide binding"/>
    <property type="evidence" value="ECO:0007669"/>
    <property type="project" value="UniProtKB-KW"/>
</dbReference>
<dbReference type="RefSeq" id="WP_068549948.1">
    <property type="nucleotide sequence ID" value="NZ_AP013035.1"/>
</dbReference>
<dbReference type="Proteomes" id="UP000063234">
    <property type="component" value="Chromosome"/>
</dbReference>
<dbReference type="PANTHER" id="PTHR34139">
    <property type="entry name" value="UPF0331 PROTEIN MJ0127"/>
    <property type="match status" value="1"/>
</dbReference>
<dbReference type="OrthoDB" id="9810538at2"/>
<keyword evidence="2" id="KW-1277">Toxin-antitoxin system</keyword>
<keyword evidence="4" id="KW-0547">Nucleotide-binding</keyword>
<dbReference type="KEGG" id="ttk:TST_1164"/>
<dbReference type="Pfam" id="PF01934">
    <property type="entry name" value="HepT-like"/>
    <property type="match status" value="1"/>
</dbReference>
<evidence type="ECO:0000256" key="5">
    <source>
        <dbReference type="ARBA" id="ARBA00022801"/>
    </source>
</evidence>
<keyword evidence="3" id="KW-0540">Nuclease</keyword>
<dbReference type="STRING" id="1298851.TST_1164"/>
<dbReference type="PANTHER" id="PTHR34139:SF1">
    <property type="entry name" value="RNASE MJ1380-RELATED"/>
    <property type="match status" value="1"/>
</dbReference>
<gene>
    <name evidence="6" type="ORF">TST_1164</name>
</gene>
<evidence type="ECO:0008006" key="8">
    <source>
        <dbReference type="Google" id="ProtNLM"/>
    </source>
</evidence>
<evidence type="ECO:0000313" key="6">
    <source>
        <dbReference type="EMBL" id="BAT71956.1"/>
    </source>
</evidence>
<reference evidence="7" key="1">
    <citation type="journal article" date="2018" name="Science">
        <title>A primordial and reversible TCA cycle in a facultatively chemolithoautotrophic thermophile.</title>
        <authorList>
            <person name="Nunoura T."/>
            <person name="Chikaraishi Y."/>
            <person name="Izaki R."/>
            <person name="Suwa T."/>
            <person name="Sato T."/>
            <person name="Harada T."/>
            <person name="Mori K."/>
            <person name="Kato Y."/>
            <person name="Miyazaki M."/>
            <person name="Shimamura S."/>
            <person name="Yanagawa K."/>
            <person name="Shuto A."/>
            <person name="Ohkouchi N."/>
            <person name="Fujita N."/>
            <person name="Takaki Y."/>
            <person name="Atomi H."/>
            <person name="Takai K."/>
        </authorList>
    </citation>
    <scope>NUCLEOTIDE SEQUENCE [LARGE SCALE GENOMIC DNA]</scope>
    <source>
        <strain evidence="7">DSM 17441 / JCM 13301 / NBRC 103674 / ABI70S6</strain>
    </source>
</reference>
<organism evidence="6 7">
    <name type="scientific">Thermosulfidibacter takaii (strain DSM 17441 / JCM 13301 / NBRC 103674 / ABI70S6)</name>
    <dbReference type="NCBI Taxonomy" id="1298851"/>
    <lineage>
        <taxon>Bacteria</taxon>
        <taxon>Pseudomonadati</taxon>
        <taxon>Thermosulfidibacterota</taxon>
        <taxon>Thermosulfidibacteria</taxon>
        <taxon>Thermosulfidibacterales</taxon>
        <taxon>Thermosulfidibacteraceae</taxon>
    </lineage>
</organism>
<evidence type="ECO:0000256" key="1">
    <source>
        <dbReference type="ARBA" id="ARBA00022553"/>
    </source>
</evidence>
<dbReference type="EMBL" id="AP013035">
    <property type="protein sequence ID" value="BAT71956.1"/>
    <property type="molecule type" value="Genomic_DNA"/>
</dbReference>
<evidence type="ECO:0000313" key="7">
    <source>
        <dbReference type="Proteomes" id="UP000063234"/>
    </source>
</evidence>